<dbReference type="CDD" id="cd00484">
    <property type="entry name" value="PEPCK_ATP"/>
    <property type="match status" value="1"/>
</dbReference>
<dbReference type="GO" id="GO:0006094">
    <property type="term" value="P:gluconeogenesis"/>
    <property type="evidence" value="ECO:0007669"/>
    <property type="project" value="UniProtKB-UniRule"/>
</dbReference>
<evidence type="ECO:0000256" key="5">
    <source>
        <dbReference type="ARBA" id="ARBA00022741"/>
    </source>
</evidence>
<feature type="binding site" evidence="10">
    <location>
        <begin position="437"/>
        <end position="438"/>
    </location>
    <ligand>
        <name>ATP</name>
        <dbReference type="ChEBI" id="CHEBI:30616"/>
    </ligand>
</feature>
<dbReference type="NCBIfam" id="NF006821">
    <property type="entry name" value="PRK09344.1-3"/>
    <property type="match status" value="1"/>
</dbReference>
<dbReference type="SUPFAM" id="SSF68923">
    <property type="entry name" value="PEP carboxykinase N-terminal domain"/>
    <property type="match status" value="1"/>
</dbReference>
<comment type="function">
    <text evidence="10">Involved in the gluconeogenesis. Catalyzes the conversion of oxaloacetate (OAA) to phosphoenolpyruvate (PEP) through direct phosphoryl transfer between the nucleoside triphosphate and OAA.</text>
</comment>
<feature type="binding site" evidence="10">
    <location>
        <position position="317"/>
    </location>
    <ligand>
        <name>substrate</name>
    </ligand>
</feature>
<dbReference type="GO" id="GO:0004612">
    <property type="term" value="F:phosphoenolpyruvate carboxykinase (ATP) activity"/>
    <property type="evidence" value="ECO:0007669"/>
    <property type="project" value="UniProtKB-UniRule"/>
</dbReference>
<dbReference type="PROSITE" id="PS00532">
    <property type="entry name" value="PEPCK_ATP"/>
    <property type="match status" value="1"/>
</dbReference>
<keyword evidence="6 10" id="KW-0210">Decarboxylase</keyword>
<evidence type="ECO:0000256" key="6">
    <source>
        <dbReference type="ARBA" id="ARBA00022793"/>
    </source>
</evidence>
<evidence type="ECO:0000256" key="9">
    <source>
        <dbReference type="ARBA" id="ARBA00047371"/>
    </source>
</evidence>
<dbReference type="InterPro" id="IPR008210">
    <property type="entry name" value="PEP_carboxykinase_N"/>
</dbReference>
<feature type="binding site" evidence="10">
    <location>
        <position position="251"/>
    </location>
    <ligand>
        <name>Mn(2+)</name>
        <dbReference type="ChEBI" id="CHEBI:29035"/>
    </ligand>
</feature>
<evidence type="ECO:0000256" key="4">
    <source>
        <dbReference type="ARBA" id="ARBA00022432"/>
    </source>
</evidence>
<organism evidence="11 12">
    <name type="scientific">Aliidongia dinghuensis</name>
    <dbReference type="NCBI Taxonomy" id="1867774"/>
    <lineage>
        <taxon>Bacteria</taxon>
        <taxon>Pseudomonadati</taxon>
        <taxon>Pseudomonadota</taxon>
        <taxon>Alphaproteobacteria</taxon>
        <taxon>Rhodospirillales</taxon>
        <taxon>Dongiaceae</taxon>
        <taxon>Aliidongia</taxon>
    </lineage>
</organism>
<comment type="catalytic activity">
    <reaction evidence="9 10">
        <text>oxaloacetate + ATP = phosphoenolpyruvate + ADP + CO2</text>
        <dbReference type="Rhea" id="RHEA:18617"/>
        <dbReference type="ChEBI" id="CHEBI:16452"/>
        <dbReference type="ChEBI" id="CHEBI:16526"/>
        <dbReference type="ChEBI" id="CHEBI:30616"/>
        <dbReference type="ChEBI" id="CHEBI:58702"/>
        <dbReference type="ChEBI" id="CHEBI:456216"/>
        <dbReference type="EC" id="4.1.1.49"/>
    </reaction>
</comment>
<evidence type="ECO:0000256" key="8">
    <source>
        <dbReference type="ARBA" id="ARBA00023239"/>
    </source>
</evidence>
<feature type="binding site" evidence="10">
    <location>
        <position position="195"/>
    </location>
    <ligand>
        <name>ATP</name>
        <dbReference type="ChEBI" id="CHEBI:30616"/>
    </ligand>
</feature>
<accession>A0A8J2YV70</accession>
<dbReference type="EC" id="4.1.1.49" evidence="3 10"/>
<dbReference type="PANTHER" id="PTHR30031">
    <property type="entry name" value="PHOSPHOENOLPYRUVATE CARBOXYKINASE ATP"/>
    <property type="match status" value="1"/>
</dbReference>
<dbReference type="GO" id="GO:0046872">
    <property type="term" value="F:metal ion binding"/>
    <property type="evidence" value="ECO:0007669"/>
    <property type="project" value="UniProtKB-KW"/>
</dbReference>
<reference evidence="11" key="2">
    <citation type="submission" date="2020-09" db="EMBL/GenBank/DDBJ databases">
        <authorList>
            <person name="Sun Q."/>
            <person name="Zhou Y."/>
        </authorList>
    </citation>
    <scope>NUCLEOTIDE SEQUENCE</scope>
    <source>
        <strain evidence="11">CGMCC 1.15725</strain>
    </source>
</reference>
<dbReference type="InterPro" id="IPR013035">
    <property type="entry name" value="PEP_carboxykinase_C"/>
</dbReference>
<dbReference type="AlphaFoldDB" id="A0A8J2YV70"/>
<feature type="binding site" evidence="10">
    <location>
        <position position="443"/>
    </location>
    <ligand>
        <name>ATP</name>
        <dbReference type="ChEBI" id="CHEBI:30616"/>
    </ligand>
</feature>
<dbReference type="Gene3D" id="3.40.449.10">
    <property type="entry name" value="Phosphoenolpyruvate Carboxykinase, domain 1"/>
    <property type="match status" value="1"/>
</dbReference>
<dbReference type="NCBIfam" id="NF006820">
    <property type="entry name" value="PRK09344.1-2"/>
    <property type="match status" value="1"/>
</dbReference>
<dbReference type="UniPathway" id="UPA00138"/>
<keyword evidence="10" id="KW-0464">Manganese</keyword>
<comment type="caution">
    <text evidence="11">The sequence shown here is derived from an EMBL/GenBank/DDBJ whole genome shotgun (WGS) entry which is preliminary data.</text>
</comment>
<keyword evidence="12" id="KW-1185">Reference proteome</keyword>
<dbReference type="EMBL" id="BMJQ01000007">
    <property type="protein sequence ID" value="GGF22413.1"/>
    <property type="molecule type" value="Genomic_DNA"/>
</dbReference>
<evidence type="ECO:0000313" key="12">
    <source>
        <dbReference type="Proteomes" id="UP000646365"/>
    </source>
</evidence>
<evidence type="ECO:0000256" key="3">
    <source>
        <dbReference type="ARBA" id="ARBA00012363"/>
    </source>
</evidence>
<feature type="binding site" evidence="10">
    <location>
        <position position="279"/>
    </location>
    <ligand>
        <name>ATP</name>
        <dbReference type="ChEBI" id="CHEBI:30616"/>
    </ligand>
</feature>
<feature type="binding site" evidence="10">
    <location>
        <position position="214"/>
    </location>
    <ligand>
        <name>ATP</name>
        <dbReference type="ChEBI" id="CHEBI:30616"/>
    </ligand>
</feature>
<feature type="binding site" evidence="10">
    <location>
        <position position="189"/>
    </location>
    <ligand>
        <name>substrate</name>
    </ligand>
</feature>
<dbReference type="PIRSF" id="PIRSF006294">
    <property type="entry name" value="PEP_crbxkin"/>
    <property type="match status" value="1"/>
</dbReference>
<comment type="subcellular location">
    <subcellularLocation>
        <location evidence="10">Cytoplasm</location>
    </subcellularLocation>
</comment>
<keyword evidence="4 10" id="KW-0312">Gluconeogenesis</keyword>
<feature type="binding site" evidence="10">
    <location>
        <position position="195"/>
    </location>
    <ligand>
        <name>substrate</name>
    </ligand>
</feature>
<feature type="binding site" evidence="10">
    <location>
        <position position="54"/>
    </location>
    <ligand>
        <name>substrate</name>
    </ligand>
</feature>
<feature type="binding site" evidence="10">
    <location>
        <position position="317"/>
    </location>
    <ligand>
        <name>ATP</name>
        <dbReference type="ChEBI" id="CHEBI:30616"/>
    </ligand>
</feature>
<evidence type="ECO:0000256" key="2">
    <source>
        <dbReference type="ARBA" id="ARBA00006052"/>
    </source>
</evidence>
<feature type="binding site" evidence="10">
    <location>
        <position position="195"/>
    </location>
    <ligand>
        <name>Mn(2+)</name>
        <dbReference type="ChEBI" id="CHEBI:29035"/>
    </ligand>
</feature>
<dbReference type="NCBIfam" id="NF006822">
    <property type="entry name" value="PRK09344.1-4"/>
    <property type="match status" value="1"/>
</dbReference>
<evidence type="ECO:0000313" key="11">
    <source>
        <dbReference type="EMBL" id="GGF22413.1"/>
    </source>
</evidence>
<proteinExistence type="inferred from homology"/>
<dbReference type="Gene3D" id="3.90.228.20">
    <property type="match status" value="1"/>
</dbReference>
<dbReference type="Gene3D" id="2.170.8.10">
    <property type="entry name" value="Phosphoenolpyruvate Carboxykinase, domain 2"/>
    <property type="match status" value="1"/>
</dbReference>
<keyword evidence="10" id="KW-0479">Metal-binding</keyword>
<keyword evidence="7 10" id="KW-0067">ATP-binding</keyword>
<keyword evidence="5 10" id="KW-0547">Nucleotide-binding</keyword>
<dbReference type="GO" id="GO:0005829">
    <property type="term" value="C:cytosol"/>
    <property type="evidence" value="ECO:0007669"/>
    <property type="project" value="TreeGrafter"/>
</dbReference>
<comment type="pathway">
    <text evidence="1 10">Carbohydrate biosynthesis; gluconeogenesis.</text>
</comment>
<gene>
    <name evidence="10 11" type="primary">pckA</name>
    <name evidence="11" type="ORF">GCM10011611_30640</name>
</gene>
<sequence length="529" mass="58044">MQKQKALGHGLVNLAAIHRNLSVAELYEHAVRQGEGTLADGGAFVAVTGQHTGRSPKDKYIVREASTESSVNWGDVNIPVSEAVFDLVHQRMLAYFQNRQAYVVDVFAGADPAYRLPVRVVTEQAWHNLFARNMFIRPKAEELVGFEPEMTILQAPGLAAMPEFDGLRSQTFVLVNFKKRLVLIGGTSYAGEIKKSVFGYLNYILPERGVLPMHCSANIGRNGKSAVFFGLSGTGKTTLSADASRTLIGDDEHGWSDRGIFNFEGGCYAKVIKLSKTAEPEIWDTTRRFGTVLENVILDPRTRVPDLDDGRLTENTRACYPLDFIPNASETGMAGHPDTVIMLTADAFGVLPPISRLTPEQAMYHFLSGYTARVAGTEKGLGNEPQATFSTCFGAPFMPRHPTVYAKMLGERIAQHKVKCWLVNTGWSGGAYGVGERIRIAHTRAMVRAALDGNLADAAMRQDGHFGLHIPEGVPDVPSDVLHAKKTWRDDKAYDEAAREVAKRFEVNFKQFESHVGADIKAAGIYTAA</sequence>
<comment type="similarity">
    <text evidence="2 10">Belongs to the phosphoenolpyruvate carboxykinase (ATP) family.</text>
</comment>
<comment type="cofactor">
    <cofactor evidence="10">
        <name>Mn(2+)</name>
        <dbReference type="ChEBI" id="CHEBI:29035"/>
    </cofactor>
    <text evidence="10">Binds 1 Mn(2+) ion per subunit.</text>
</comment>
<evidence type="ECO:0000256" key="10">
    <source>
        <dbReference type="HAMAP-Rule" id="MF_00453"/>
    </source>
</evidence>
<keyword evidence="8 10" id="KW-0456">Lyase</keyword>
<keyword evidence="10" id="KW-0963">Cytoplasm</keyword>
<dbReference type="InterPro" id="IPR015994">
    <property type="entry name" value="PEPCK_ATP_CS"/>
</dbReference>
<evidence type="ECO:0000256" key="1">
    <source>
        <dbReference type="ARBA" id="ARBA00004742"/>
    </source>
</evidence>
<reference evidence="11" key="1">
    <citation type="journal article" date="2014" name="Int. J. Syst. Evol. Microbiol.">
        <title>Complete genome sequence of Corynebacterium casei LMG S-19264T (=DSM 44701T), isolated from a smear-ripened cheese.</title>
        <authorList>
            <consortium name="US DOE Joint Genome Institute (JGI-PGF)"/>
            <person name="Walter F."/>
            <person name="Albersmeier A."/>
            <person name="Kalinowski J."/>
            <person name="Ruckert C."/>
        </authorList>
    </citation>
    <scope>NUCLEOTIDE SEQUENCE</scope>
    <source>
        <strain evidence="11">CGMCC 1.15725</strain>
    </source>
</reference>
<protein>
    <recommendedName>
        <fullName evidence="3 10">Phosphoenolpyruvate carboxykinase (ATP)</fullName>
        <shortName evidence="10">PCK</shortName>
        <shortName evidence="10">PEP carboxykinase</shortName>
        <shortName evidence="10">PEPCK</shortName>
        <ecNumber evidence="3 10">4.1.1.49</ecNumber>
    </recommendedName>
</protein>
<feature type="binding site" evidence="10">
    <location>
        <begin position="230"/>
        <end position="238"/>
    </location>
    <ligand>
        <name>ATP</name>
        <dbReference type="ChEBI" id="CHEBI:30616"/>
    </ligand>
</feature>
<dbReference type="HAMAP" id="MF_00453">
    <property type="entry name" value="PEPCK_ATP"/>
    <property type="match status" value="1"/>
</dbReference>
<dbReference type="SUPFAM" id="SSF53795">
    <property type="entry name" value="PEP carboxykinase-like"/>
    <property type="match status" value="1"/>
</dbReference>
<evidence type="ECO:0000256" key="7">
    <source>
        <dbReference type="ARBA" id="ARBA00022840"/>
    </source>
</evidence>
<dbReference type="Pfam" id="PF01293">
    <property type="entry name" value="PEPCK_ATP"/>
    <property type="match status" value="1"/>
</dbReference>
<dbReference type="GO" id="GO:0005524">
    <property type="term" value="F:ATP binding"/>
    <property type="evidence" value="ECO:0007669"/>
    <property type="project" value="UniProtKB-UniRule"/>
</dbReference>
<feature type="binding site" evidence="10">
    <location>
        <position position="214"/>
    </location>
    <ligand>
        <name>Mn(2+)</name>
        <dbReference type="ChEBI" id="CHEBI:29035"/>
    </ligand>
</feature>
<dbReference type="NCBIfam" id="TIGR00224">
    <property type="entry name" value="pckA"/>
    <property type="match status" value="1"/>
</dbReference>
<dbReference type="RefSeq" id="WP_229743742.1">
    <property type="nucleotide sequence ID" value="NZ_BMJQ01000007.1"/>
</dbReference>
<dbReference type="Proteomes" id="UP000646365">
    <property type="component" value="Unassembled WGS sequence"/>
</dbReference>
<dbReference type="PANTHER" id="PTHR30031:SF0">
    <property type="entry name" value="PHOSPHOENOLPYRUVATE CARBOXYKINASE (ATP)"/>
    <property type="match status" value="1"/>
</dbReference>
<dbReference type="InterPro" id="IPR001272">
    <property type="entry name" value="PEP_carboxykinase_ATP"/>
</dbReference>
<name>A0A8J2YV70_9PROT</name>